<feature type="compositionally biased region" description="Basic and acidic residues" evidence="1">
    <location>
        <begin position="22"/>
        <end position="35"/>
    </location>
</feature>
<dbReference type="Proteomes" id="UP000269721">
    <property type="component" value="Unassembled WGS sequence"/>
</dbReference>
<evidence type="ECO:0000313" key="3">
    <source>
        <dbReference type="Proteomes" id="UP000269721"/>
    </source>
</evidence>
<feature type="region of interest" description="Disordered" evidence="1">
    <location>
        <begin position="1"/>
        <end position="74"/>
    </location>
</feature>
<protein>
    <submittedName>
        <fullName evidence="2">Uncharacterized protein</fullName>
    </submittedName>
</protein>
<name>A0A4P9WD60_9FUNG</name>
<accession>A0A4P9WD60</accession>
<dbReference type="AlphaFoldDB" id="A0A4P9WD60"/>
<evidence type="ECO:0000256" key="1">
    <source>
        <dbReference type="SAM" id="MobiDB-lite"/>
    </source>
</evidence>
<proteinExistence type="predicted"/>
<dbReference type="EMBL" id="KZ995465">
    <property type="protein sequence ID" value="RKO90611.1"/>
    <property type="molecule type" value="Genomic_DNA"/>
</dbReference>
<gene>
    <name evidence="2" type="ORF">BDK51DRAFT_40819</name>
</gene>
<sequence length="344" mass="36356">MREVGRSPEPAWGGLPQRLRRRGEPELANEHEAREVSLPLKGRPAARAEEDYSQHVGHSAARSGRAGCGEGESGRGRGLGGWIGGAGVDHRGSDKGVQSQVSRVEGAVQSEGHASVLPGSDASGVELVAGGTCLVNLQKPDAGEHHKRRSAACPRPSAPSAPISKIGGFMAVANEGLCVSPPRPPLSSRPDHRAAQHSPAWHGSDPKEPKKAPAKQLPKEPFQIFRHRPGSRAWLLDFMLLGLDESAVLDDWFLEKNREGRGCKRANVQTGVGVHLPKGGLGNPSLGLACTRLSAGRHCSNLHSNPTQHNNSRGVRPELPAAEVAASELCWSFLPATGNGIGTQ</sequence>
<keyword evidence="3" id="KW-1185">Reference proteome</keyword>
<evidence type="ECO:0000313" key="2">
    <source>
        <dbReference type="EMBL" id="RKO90611.1"/>
    </source>
</evidence>
<feature type="region of interest" description="Disordered" evidence="1">
    <location>
        <begin position="180"/>
        <end position="216"/>
    </location>
</feature>
<organism evidence="2 3">
    <name type="scientific">Blyttiomyces helicus</name>
    <dbReference type="NCBI Taxonomy" id="388810"/>
    <lineage>
        <taxon>Eukaryota</taxon>
        <taxon>Fungi</taxon>
        <taxon>Fungi incertae sedis</taxon>
        <taxon>Chytridiomycota</taxon>
        <taxon>Chytridiomycota incertae sedis</taxon>
        <taxon>Chytridiomycetes</taxon>
        <taxon>Chytridiomycetes incertae sedis</taxon>
        <taxon>Blyttiomyces</taxon>
    </lineage>
</organism>
<reference evidence="3" key="1">
    <citation type="journal article" date="2018" name="Nat. Microbiol.">
        <title>Leveraging single-cell genomics to expand the fungal tree of life.</title>
        <authorList>
            <person name="Ahrendt S.R."/>
            <person name="Quandt C.A."/>
            <person name="Ciobanu D."/>
            <person name="Clum A."/>
            <person name="Salamov A."/>
            <person name="Andreopoulos B."/>
            <person name="Cheng J.F."/>
            <person name="Woyke T."/>
            <person name="Pelin A."/>
            <person name="Henrissat B."/>
            <person name="Reynolds N.K."/>
            <person name="Benny G.L."/>
            <person name="Smith M.E."/>
            <person name="James T.Y."/>
            <person name="Grigoriev I.V."/>
        </authorList>
    </citation>
    <scope>NUCLEOTIDE SEQUENCE [LARGE SCALE GENOMIC DNA]</scope>
</reference>